<evidence type="ECO:0000313" key="2">
    <source>
        <dbReference type="Proteomes" id="UP000266426"/>
    </source>
</evidence>
<evidence type="ECO:0000313" key="1">
    <source>
        <dbReference type="EMBL" id="RJP57007.1"/>
    </source>
</evidence>
<comment type="caution">
    <text evidence="1">The sequence shown here is derived from an EMBL/GenBank/DDBJ whole genome shotgun (WGS) entry which is preliminary data.</text>
</comment>
<accession>A0A3A4R2H7</accession>
<dbReference type="PROSITE" id="PS51257">
    <property type="entry name" value="PROKAR_LIPOPROTEIN"/>
    <property type="match status" value="1"/>
</dbReference>
<sequence>MVTFRRVLKPVVGGVCCVCLSASLFLSGCQWQTFPKSEIEQRVIDVVEKEYGYRIRARIRGKTLGLYFPVTQIFGHDMSFTESFQDKLQDIFLVAARATLSTDADLDFFITQYSDEFKGIEISMIRSVEDTKRLLLSNISRNDYAERTVIEYKYNPNKTAEKAVRALFKDIPEKRSSAASTFLPGGSFADSFFFAYLMESELKSAISYSILSLNTKRIDTEKVLVYVKFREQYQPKSGYENYAFMFPSPSTLECMFEVTVIKGIVPLITNIYSYQEVRGGVIVRPPMPEPFSANADITLWDEEFYFDEVTLENFIIKQIASRLNRKLSEAANPEFEPREGDTEFLSGPQDVVVVEAEFVSDVNQVLQIGNFFQMTFRFREDITRIALSDEFNELVLKYFTRTIKKYSFKTYNALVFIDGDGKLIKKYDKAEIDAMKFDTASWKSFFSVKPDQY</sequence>
<name>A0A3A4R2H7_9BACT</name>
<proteinExistence type="predicted"/>
<gene>
    <name evidence="1" type="ORF">C4541_11055</name>
</gene>
<protein>
    <submittedName>
        <fullName evidence="1">Uncharacterized protein</fullName>
    </submittedName>
</protein>
<organism evidence="1 2">
    <name type="scientific">Candidatus Auribacter fodinae</name>
    <dbReference type="NCBI Taxonomy" id="2093366"/>
    <lineage>
        <taxon>Bacteria</taxon>
        <taxon>Pseudomonadati</taxon>
        <taxon>Candidatus Auribacterota</taxon>
        <taxon>Candidatus Auribacteria</taxon>
        <taxon>Candidatus Auribacterales</taxon>
        <taxon>Candidatus Auribacteraceae</taxon>
        <taxon>Candidatus Auribacter</taxon>
    </lineage>
</organism>
<dbReference type="Proteomes" id="UP000266426">
    <property type="component" value="Unassembled WGS sequence"/>
</dbReference>
<dbReference type="AlphaFoldDB" id="A0A3A4R2H7"/>
<reference evidence="1 2" key="1">
    <citation type="journal article" date="2017" name="ISME J.">
        <title>Energy and carbon metabolisms in a deep terrestrial subsurface fluid microbial community.</title>
        <authorList>
            <person name="Momper L."/>
            <person name="Jungbluth S.P."/>
            <person name="Lee M.D."/>
            <person name="Amend J.P."/>
        </authorList>
    </citation>
    <scope>NUCLEOTIDE SEQUENCE [LARGE SCALE GENOMIC DNA]</scope>
    <source>
        <strain evidence="1">SURF_26</strain>
    </source>
</reference>
<dbReference type="EMBL" id="QZJZ01000087">
    <property type="protein sequence ID" value="RJP57007.1"/>
    <property type="molecule type" value="Genomic_DNA"/>
</dbReference>